<organism evidence="2 3">
    <name type="scientific">Paraburkholderia caribensis</name>
    <dbReference type="NCBI Taxonomy" id="75105"/>
    <lineage>
        <taxon>Bacteria</taxon>
        <taxon>Pseudomonadati</taxon>
        <taxon>Pseudomonadota</taxon>
        <taxon>Betaproteobacteria</taxon>
        <taxon>Burkholderiales</taxon>
        <taxon>Burkholderiaceae</taxon>
        <taxon>Paraburkholderia</taxon>
    </lineage>
</organism>
<reference evidence="1 4" key="3">
    <citation type="submission" date="2024-01" db="EMBL/GenBank/DDBJ databases">
        <title>The diversity of rhizobia nodulating Mimosa spp. in eleven states of Brazil covering several biomes is determined by host plant, location, and edaphic factors.</title>
        <authorList>
            <person name="Rouws L."/>
            <person name="Barauna A."/>
            <person name="Beukes C."/>
            <person name="De Faria S.M."/>
            <person name="Gross E."/>
            <person name="Dos Reis Junior F.B."/>
            <person name="Simon M."/>
            <person name="Maluk M."/>
            <person name="Odee D.W."/>
            <person name="Kenicer G."/>
            <person name="Young J.P.W."/>
            <person name="Reis V.M."/>
            <person name="Zilli J."/>
            <person name="James E.K."/>
        </authorList>
    </citation>
    <scope>NUCLEOTIDE SEQUENCE [LARGE SCALE GENOMIC DNA]</scope>
    <source>
        <strain evidence="1 4">JHI1651</strain>
    </source>
</reference>
<evidence type="ECO:0000313" key="3">
    <source>
        <dbReference type="Proteomes" id="UP000509548"/>
    </source>
</evidence>
<dbReference type="EMBL" id="CP015958">
    <property type="protein sequence ID" value="QLB61621.1"/>
    <property type="molecule type" value="Genomic_DNA"/>
</dbReference>
<dbReference type="EMBL" id="JAYLVJ010000015">
    <property type="protein sequence ID" value="MEO1755054.1"/>
    <property type="molecule type" value="Genomic_DNA"/>
</dbReference>
<reference evidence="2 3" key="1">
    <citation type="journal article" date="2014" name="Genome Announc.">
        <title>Draft Genome Sequence of the Haloacid-Degrading Burkholderia caribensis Strain MBA4.</title>
        <authorList>
            <person name="Pan Y."/>
            <person name="Kong K.F."/>
            <person name="Tsang J.S."/>
        </authorList>
    </citation>
    <scope>NUCLEOTIDE SEQUENCE [LARGE SCALE GENOMIC DNA]</scope>
    <source>
        <strain evidence="2 3">852011</strain>
    </source>
</reference>
<reference evidence="2" key="2">
    <citation type="submission" date="2016-06" db="EMBL/GenBank/DDBJ databases">
        <authorList>
            <person name="Huang P."/>
            <person name="Jiang X."/>
            <person name="Liu X."/>
        </authorList>
    </citation>
    <scope>NUCLEOTIDE SEQUENCE</scope>
    <source>
        <strain evidence="2">852011</strain>
    </source>
</reference>
<name>A0A9Q6WKL4_9BURK</name>
<dbReference type="RefSeq" id="WP_146174467.1">
    <property type="nucleotide sequence ID" value="NZ_CP015958.1"/>
</dbReference>
<sequence>MADIHVLPVLRKRGRRRVKRIPGAPAATVLNFCTDDGVESAEQRLAKIDEAVTRLARAMLMATRVVNEMCSLVDR</sequence>
<dbReference type="AlphaFoldDB" id="A0A9Q6WKL4"/>
<evidence type="ECO:0000313" key="1">
    <source>
        <dbReference type="EMBL" id="MEO1755054.1"/>
    </source>
</evidence>
<dbReference type="Proteomes" id="UP000509548">
    <property type="component" value="Chromosome 1"/>
</dbReference>
<gene>
    <name evidence="2" type="ORF">A9O66_04010</name>
    <name evidence="1" type="ORF">VOI32_14055</name>
</gene>
<protein>
    <submittedName>
        <fullName evidence="2">Uncharacterized protein</fullName>
    </submittedName>
</protein>
<keyword evidence="4" id="KW-1185">Reference proteome</keyword>
<proteinExistence type="predicted"/>
<evidence type="ECO:0000313" key="4">
    <source>
        <dbReference type="Proteomes" id="UP001462961"/>
    </source>
</evidence>
<evidence type="ECO:0000313" key="2">
    <source>
        <dbReference type="EMBL" id="QLB61621.1"/>
    </source>
</evidence>
<accession>A0A9Q6WKL4</accession>
<dbReference type="Proteomes" id="UP001462961">
    <property type="component" value="Unassembled WGS sequence"/>
</dbReference>